<evidence type="ECO:0000313" key="2">
    <source>
        <dbReference type="EMBL" id="EDO53606.1"/>
    </source>
</evidence>
<dbReference type="AlphaFoldDB" id="A0ABC9NAP5"/>
<feature type="region of interest" description="Disordered" evidence="1">
    <location>
        <begin position="1"/>
        <end position="48"/>
    </location>
</feature>
<name>A0ABC9NAP5_BACUC</name>
<gene>
    <name evidence="2" type="ORF">BACUNI_02885</name>
</gene>
<protein>
    <submittedName>
        <fullName evidence="2">Uncharacterized protein</fullName>
    </submittedName>
</protein>
<keyword evidence="3" id="KW-1185">Reference proteome</keyword>
<organism evidence="2 3">
    <name type="scientific">Bacteroides uniformis (strain ATCC 8492 / DSM 6597 / CCUG 4942 / CIP 103695 / JCM 5828 / KCTC 5204 / NCTC 13054 / VPI 0061)</name>
    <dbReference type="NCBI Taxonomy" id="411479"/>
    <lineage>
        <taxon>Bacteria</taxon>
        <taxon>Pseudomonadati</taxon>
        <taxon>Bacteroidota</taxon>
        <taxon>Bacteroidia</taxon>
        <taxon>Bacteroidales</taxon>
        <taxon>Bacteroidaceae</taxon>
        <taxon>Bacteroides</taxon>
    </lineage>
</organism>
<evidence type="ECO:0000256" key="1">
    <source>
        <dbReference type="SAM" id="MobiDB-lite"/>
    </source>
</evidence>
<proteinExistence type="predicted"/>
<dbReference type="Proteomes" id="UP000004110">
    <property type="component" value="Unassembled WGS sequence"/>
</dbReference>
<reference evidence="2" key="2">
    <citation type="submission" date="2013-11" db="EMBL/GenBank/DDBJ databases">
        <title>Draft genome sequence of Bacteroides uniformis (ATCC 8492).</title>
        <authorList>
            <person name="Sudarsanam P."/>
            <person name="Ley R."/>
            <person name="Guruge J."/>
            <person name="Turnbaugh P.J."/>
            <person name="Mahowald M."/>
            <person name="Liep D."/>
            <person name="Gordon J."/>
        </authorList>
    </citation>
    <scope>NUCLEOTIDE SEQUENCE</scope>
    <source>
        <strain evidence="2">ATCC 8492</strain>
    </source>
</reference>
<reference evidence="2" key="1">
    <citation type="submission" date="2007-06" db="EMBL/GenBank/DDBJ databases">
        <authorList>
            <person name="Fulton L."/>
            <person name="Clifton S."/>
            <person name="Fulton B."/>
            <person name="Xu J."/>
            <person name="Minx P."/>
            <person name="Pepin K.H."/>
            <person name="Johnson M."/>
            <person name="Thiruvilangam P."/>
            <person name="Bhonagiri V."/>
            <person name="Nash W.E."/>
            <person name="Mardis E.R."/>
            <person name="Wilson R.K."/>
        </authorList>
    </citation>
    <scope>NUCLEOTIDE SEQUENCE [LARGE SCALE GENOMIC DNA]</scope>
    <source>
        <strain evidence="2">ATCC 8492</strain>
    </source>
</reference>
<sequence length="85" mass="9148">MFLHMEFQQPDDKTGDAAAAGGPDQHGDPAVQSPINVGGLPLSGSGSGNQKPPLVFLRTCHFPCPDLTSMTWYLHHWFQGWGNGS</sequence>
<comment type="caution">
    <text evidence="2">The sequence shown here is derived from an EMBL/GenBank/DDBJ whole genome shotgun (WGS) entry which is preliminary data.</text>
</comment>
<dbReference type="EMBL" id="AAYH02000045">
    <property type="protein sequence ID" value="EDO53606.1"/>
    <property type="molecule type" value="Genomic_DNA"/>
</dbReference>
<evidence type="ECO:0000313" key="3">
    <source>
        <dbReference type="Proteomes" id="UP000004110"/>
    </source>
</evidence>
<accession>A0ABC9NAP5</accession>